<gene>
    <name evidence="3" type="ORF">BDW02DRAFT_567529</name>
</gene>
<comment type="similarity">
    <text evidence="1">Belongs to the tpcK family.</text>
</comment>
<name>A0A6A5KJ66_9PLEO</name>
<dbReference type="GO" id="GO:0016491">
    <property type="term" value="F:oxidoreductase activity"/>
    <property type="evidence" value="ECO:0007669"/>
    <property type="project" value="InterPro"/>
</dbReference>
<dbReference type="Proteomes" id="UP000800040">
    <property type="component" value="Unassembled WGS sequence"/>
</dbReference>
<sequence length="140" mass="15843">MTFSVLVFYTRRPDVTPERFQTYMEETHVPLFKKVLGPHYPLSYNMRYVVRVSSGAGDRLGATTSAKGRADPDAPVVLVGSTKDVEWDALGEMVFRDELHVQQAFAMMNSPAGEQVQDDEGEFTVPDKLRLLLMGETRYH</sequence>
<dbReference type="Gene3D" id="3.30.70.100">
    <property type="match status" value="1"/>
</dbReference>
<protein>
    <recommendedName>
        <fullName evidence="2">EthD domain-containing protein</fullName>
    </recommendedName>
</protein>
<keyword evidence="4" id="KW-1185">Reference proteome</keyword>
<evidence type="ECO:0000313" key="4">
    <source>
        <dbReference type="Proteomes" id="UP000800040"/>
    </source>
</evidence>
<evidence type="ECO:0000259" key="2">
    <source>
        <dbReference type="Pfam" id="PF07110"/>
    </source>
</evidence>
<dbReference type="Pfam" id="PF07110">
    <property type="entry name" value="EthD"/>
    <property type="match status" value="1"/>
</dbReference>
<evidence type="ECO:0000313" key="3">
    <source>
        <dbReference type="EMBL" id="KAF1835917.1"/>
    </source>
</evidence>
<organism evidence="3 4">
    <name type="scientific">Decorospora gaudefroyi</name>
    <dbReference type="NCBI Taxonomy" id="184978"/>
    <lineage>
        <taxon>Eukaryota</taxon>
        <taxon>Fungi</taxon>
        <taxon>Dikarya</taxon>
        <taxon>Ascomycota</taxon>
        <taxon>Pezizomycotina</taxon>
        <taxon>Dothideomycetes</taxon>
        <taxon>Pleosporomycetidae</taxon>
        <taxon>Pleosporales</taxon>
        <taxon>Pleosporineae</taxon>
        <taxon>Pleosporaceae</taxon>
        <taxon>Decorospora</taxon>
    </lineage>
</organism>
<proteinExistence type="inferred from homology"/>
<evidence type="ECO:0000256" key="1">
    <source>
        <dbReference type="ARBA" id="ARBA00005986"/>
    </source>
</evidence>
<dbReference type="OrthoDB" id="2519291at2759"/>
<reference evidence="3" key="1">
    <citation type="submission" date="2020-01" db="EMBL/GenBank/DDBJ databases">
        <authorList>
            <consortium name="DOE Joint Genome Institute"/>
            <person name="Haridas S."/>
            <person name="Albert R."/>
            <person name="Binder M."/>
            <person name="Bloem J."/>
            <person name="Labutti K."/>
            <person name="Salamov A."/>
            <person name="Andreopoulos B."/>
            <person name="Baker S.E."/>
            <person name="Barry K."/>
            <person name="Bills G."/>
            <person name="Bluhm B.H."/>
            <person name="Cannon C."/>
            <person name="Castanera R."/>
            <person name="Culley D.E."/>
            <person name="Daum C."/>
            <person name="Ezra D."/>
            <person name="Gonzalez J.B."/>
            <person name="Henrissat B."/>
            <person name="Kuo A."/>
            <person name="Liang C."/>
            <person name="Lipzen A."/>
            <person name="Lutzoni F."/>
            <person name="Magnuson J."/>
            <person name="Mondo S."/>
            <person name="Nolan M."/>
            <person name="Ohm R."/>
            <person name="Pangilinan J."/>
            <person name="Park H.-J."/>
            <person name="Ramirez L."/>
            <person name="Alfaro M."/>
            <person name="Sun H."/>
            <person name="Tritt A."/>
            <person name="Yoshinaga Y."/>
            <person name="Zwiers L.-H."/>
            <person name="Turgeon B.G."/>
            <person name="Goodwin S.B."/>
            <person name="Spatafora J.W."/>
            <person name="Crous P.W."/>
            <person name="Grigoriev I.V."/>
        </authorList>
    </citation>
    <scope>NUCLEOTIDE SEQUENCE</scope>
    <source>
        <strain evidence="3">P77</strain>
    </source>
</reference>
<dbReference type="SUPFAM" id="SSF54909">
    <property type="entry name" value="Dimeric alpha+beta barrel"/>
    <property type="match status" value="1"/>
</dbReference>
<feature type="domain" description="EthD" evidence="2">
    <location>
        <begin position="12"/>
        <end position="125"/>
    </location>
</feature>
<dbReference type="InterPro" id="IPR009799">
    <property type="entry name" value="EthD_dom"/>
</dbReference>
<dbReference type="AlphaFoldDB" id="A0A6A5KJ66"/>
<dbReference type="EMBL" id="ML975280">
    <property type="protein sequence ID" value="KAF1835917.1"/>
    <property type="molecule type" value="Genomic_DNA"/>
</dbReference>
<dbReference type="InterPro" id="IPR011008">
    <property type="entry name" value="Dimeric_a/b-barrel"/>
</dbReference>
<accession>A0A6A5KJ66</accession>